<evidence type="ECO:0000313" key="2">
    <source>
        <dbReference type="Proteomes" id="UP000054485"/>
    </source>
</evidence>
<dbReference type="STRING" id="930992.A0A0D0AS36"/>
<proteinExistence type="predicted"/>
<name>A0A0D0AS36_9AGAM</name>
<keyword evidence="2" id="KW-1185">Reference proteome</keyword>
<organism evidence="1 2">
    <name type="scientific">Suillus luteus UH-Slu-Lm8-n1</name>
    <dbReference type="NCBI Taxonomy" id="930992"/>
    <lineage>
        <taxon>Eukaryota</taxon>
        <taxon>Fungi</taxon>
        <taxon>Dikarya</taxon>
        <taxon>Basidiomycota</taxon>
        <taxon>Agaricomycotina</taxon>
        <taxon>Agaricomycetes</taxon>
        <taxon>Agaricomycetidae</taxon>
        <taxon>Boletales</taxon>
        <taxon>Suillineae</taxon>
        <taxon>Suillaceae</taxon>
        <taxon>Suillus</taxon>
    </lineage>
</organism>
<evidence type="ECO:0000313" key="1">
    <source>
        <dbReference type="EMBL" id="KIK37042.1"/>
    </source>
</evidence>
<protein>
    <submittedName>
        <fullName evidence="1">Uncharacterized protein</fullName>
    </submittedName>
</protein>
<dbReference type="Proteomes" id="UP000054485">
    <property type="component" value="Unassembled WGS sequence"/>
</dbReference>
<gene>
    <name evidence="1" type="ORF">CY34DRAFT_93438</name>
</gene>
<feature type="non-terminal residue" evidence="1">
    <location>
        <position position="1"/>
    </location>
</feature>
<reference evidence="2" key="2">
    <citation type="submission" date="2015-01" db="EMBL/GenBank/DDBJ databases">
        <title>Evolutionary Origins and Diversification of the Mycorrhizal Mutualists.</title>
        <authorList>
            <consortium name="DOE Joint Genome Institute"/>
            <consortium name="Mycorrhizal Genomics Consortium"/>
            <person name="Kohler A."/>
            <person name="Kuo A."/>
            <person name="Nagy L.G."/>
            <person name="Floudas D."/>
            <person name="Copeland A."/>
            <person name="Barry K.W."/>
            <person name="Cichocki N."/>
            <person name="Veneault-Fourrey C."/>
            <person name="LaButti K."/>
            <person name="Lindquist E.A."/>
            <person name="Lipzen A."/>
            <person name="Lundell T."/>
            <person name="Morin E."/>
            <person name="Murat C."/>
            <person name="Riley R."/>
            <person name="Ohm R."/>
            <person name="Sun H."/>
            <person name="Tunlid A."/>
            <person name="Henrissat B."/>
            <person name="Grigoriev I.V."/>
            <person name="Hibbett D.S."/>
            <person name="Martin F."/>
        </authorList>
    </citation>
    <scope>NUCLEOTIDE SEQUENCE [LARGE SCALE GENOMIC DNA]</scope>
    <source>
        <strain evidence="2">UH-Slu-Lm8-n1</strain>
    </source>
</reference>
<reference evidence="1 2" key="1">
    <citation type="submission" date="2014-04" db="EMBL/GenBank/DDBJ databases">
        <authorList>
            <consortium name="DOE Joint Genome Institute"/>
            <person name="Kuo A."/>
            <person name="Ruytinx J."/>
            <person name="Rineau F."/>
            <person name="Colpaert J."/>
            <person name="Kohler A."/>
            <person name="Nagy L.G."/>
            <person name="Floudas D."/>
            <person name="Copeland A."/>
            <person name="Barry K.W."/>
            <person name="Cichocki N."/>
            <person name="Veneault-Fourrey C."/>
            <person name="LaButti K."/>
            <person name="Lindquist E.A."/>
            <person name="Lipzen A."/>
            <person name="Lundell T."/>
            <person name="Morin E."/>
            <person name="Murat C."/>
            <person name="Sun H."/>
            <person name="Tunlid A."/>
            <person name="Henrissat B."/>
            <person name="Grigoriev I.V."/>
            <person name="Hibbett D.S."/>
            <person name="Martin F."/>
            <person name="Nordberg H.P."/>
            <person name="Cantor M.N."/>
            <person name="Hua S.X."/>
        </authorList>
    </citation>
    <scope>NUCLEOTIDE SEQUENCE [LARGE SCALE GENOMIC DNA]</scope>
    <source>
        <strain evidence="1 2">UH-Slu-Lm8-n1</strain>
    </source>
</reference>
<accession>A0A0D0AS36</accession>
<dbReference type="EMBL" id="KN835479">
    <property type="protein sequence ID" value="KIK37042.1"/>
    <property type="molecule type" value="Genomic_DNA"/>
</dbReference>
<dbReference type="HOGENOM" id="CLU_2856117_0_0_1"/>
<dbReference type="AlphaFoldDB" id="A0A0D0AS36"/>
<dbReference type="InParanoid" id="A0A0D0AS36"/>
<sequence length="65" mass="7057">DSSWTVNRKQFPLRLACGTTFNGCRGLTLSRAEGNESKDGDTLCLCAEGNENQDCANVAYKSLLL</sequence>